<evidence type="ECO:0000313" key="5">
    <source>
        <dbReference type="EMBL" id="VVA92095.1"/>
    </source>
</evidence>
<proteinExistence type="inferred from homology"/>
<dbReference type="Gene3D" id="3.40.50.200">
    <property type="entry name" value="Peptidase S8/S53 domain"/>
    <property type="match status" value="1"/>
</dbReference>
<evidence type="ECO:0000256" key="2">
    <source>
        <dbReference type="ARBA" id="ARBA00022729"/>
    </source>
</evidence>
<reference evidence="5" key="1">
    <citation type="submission" date="2019-07" db="EMBL/GenBank/DDBJ databases">
        <authorList>
            <person name="Dittberner H."/>
        </authorList>
    </citation>
    <scope>NUCLEOTIDE SEQUENCE [LARGE SCALE GENOMIC DNA]</scope>
</reference>
<dbReference type="GO" id="GO:0004252">
    <property type="term" value="F:serine-type endopeptidase activity"/>
    <property type="evidence" value="ECO:0007669"/>
    <property type="project" value="InterPro"/>
</dbReference>
<dbReference type="Gene3D" id="3.30.70.80">
    <property type="entry name" value="Peptidase S8 propeptide/proteinase inhibitor I9"/>
    <property type="match status" value="1"/>
</dbReference>
<dbReference type="Proteomes" id="UP000489600">
    <property type="component" value="Unassembled WGS sequence"/>
</dbReference>
<keyword evidence="6" id="KW-1185">Reference proteome</keyword>
<dbReference type="SUPFAM" id="SSF52743">
    <property type="entry name" value="Subtilisin-like"/>
    <property type="match status" value="1"/>
</dbReference>
<organism evidence="5 6">
    <name type="scientific">Arabis nemorensis</name>
    <dbReference type="NCBI Taxonomy" id="586526"/>
    <lineage>
        <taxon>Eukaryota</taxon>
        <taxon>Viridiplantae</taxon>
        <taxon>Streptophyta</taxon>
        <taxon>Embryophyta</taxon>
        <taxon>Tracheophyta</taxon>
        <taxon>Spermatophyta</taxon>
        <taxon>Magnoliopsida</taxon>
        <taxon>eudicotyledons</taxon>
        <taxon>Gunneridae</taxon>
        <taxon>Pentapetalae</taxon>
        <taxon>rosids</taxon>
        <taxon>malvids</taxon>
        <taxon>Brassicales</taxon>
        <taxon>Brassicaceae</taxon>
        <taxon>Arabideae</taxon>
        <taxon>Arabis</taxon>
    </lineage>
</organism>
<dbReference type="GO" id="GO:0006508">
    <property type="term" value="P:proteolysis"/>
    <property type="evidence" value="ECO:0007669"/>
    <property type="project" value="InterPro"/>
</dbReference>
<sequence>MASCFLVQCLFSILLMSFYQISIAAKDDRKARDCLVRSYGRSFNGFVANLTRSESDKLIGREGVVSVFPNEFLQLQTTRSWDFMGFGDNIIHVPKIESDIIIGVIDGGLWPESPSFTDDGFGPPPQKWKGTCAGGQNFTCNKYSYHLRPYRMNCIFLSYAISKVFLGKDTLELRYYPEDYIIDKFVSPSMSFLLRTARDELLEIGIKRILSEVADPPKKVGGVSLLYHVMRGSGSTVEVMSSTLQRICEDYKAEELSVMWNCLYQETKEAIINKNSAHLSRLLTVITSAVRVEKGLKVYDYPYLVGLVSEIMSSDTVVLDKLLGLMLCTIDKPNVVNEMESIASQWSPIFSLKSLSD</sequence>
<comment type="caution">
    <text evidence="5">The sequence shown here is derived from an EMBL/GenBank/DDBJ whole genome shotgun (WGS) entry which is preliminary data.</text>
</comment>
<feature type="signal peptide" evidence="3">
    <location>
        <begin position="1"/>
        <end position="24"/>
    </location>
</feature>
<evidence type="ECO:0000259" key="4">
    <source>
        <dbReference type="Pfam" id="PF05922"/>
    </source>
</evidence>
<dbReference type="AlphaFoldDB" id="A0A565AU42"/>
<evidence type="ECO:0000313" key="6">
    <source>
        <dbReference type="Proteomes" id="UP000489600"/>
    </source>
</evidence>
<protein>
    <recommendedName>
        <fullName evidence="4">Inhibitor I9 domain-containing protein</fullName>
    </recommendedName>
</protein>
<gene>
    <name evidence="5" type="ORF">ANE_LOCUS2540</name>
</gene>
<dbReference type="OrthoDB" id="1108442at2759"/>
<evidence type="ECO:0000256" key="1">
    <source>
        <dbReference type="ARBA" id="ARBA00011073"/>
    </source>
</evidence>
<dbReference type="InterPro" id="IPR037045">
    <property type="entry name" value="S8pro/Inhibitor_I9_sf"/>
</dbReference>
<accession>A0A565AU42</accession>
<dbReference type="InterPro" id="IPR036852">
    <property type="entry name" value="Peptidase_S8/S53_dom_sf"/>
</dbReference>
<dbReference type="EMBL" id="CABITT030000001">
    <property type="protein sequence ID" value="VVA92095.1"/>
    <property type="molecule type" value="Genomic_DNA"/>
</dbReference>
<evidence type="ECO:0000256" key="3">
    <source>
        <dbReference type="SAM" id="SignalP"/>
    </source>
</evidence>
<feature type="domain" description="Inhibitor I9" evidence="4">
    <location>
        <begin position="29"/>
        <end position="76"/>
    </location>
</feature>
<name>A0A565AU42_9BRAS</name>
<dbReference type="PANTHER" id="PTHR10795">
    <property type="entry name" value="PROPROTEIN CONVERTASE SUBTILISIN/KEXIN"/>
    <property type="match status" value="1"/>
</dbReference>
<dbReference type="InterPro" id="IPR010259">
    <property type="entry name" value="S8pro/Inhibitor_I9"/>
</dbReference>
<keyword evidence="2 3" id="KW-0732">Signal</keyword>
<dbReference type="InterPro" id="IPR045051">
    <property type="entry name" value="SBT"/>
</dbReference>
<feature type="chain" id="PRO_5022203972" description="Inhibitor I9 domain-containing protein" evidence="3">
    <location>
        <begin position="25"/>
        <end position="357"/>
    </location>
</feature>
<dbReference type="Pfam" id="PF05922">
    <property type="entry name" value="Inhibitor_I9"/>
    <property type="match status" value="1"/>
</dbReference>
<comment type="similarity">
    <text evidence="1">Belongs to the peptidase S8 family.</text>
</comment>